<evidence type="ECO:0000256" key="3">
    <source>
        <dbReference type="ARBA" id="ARBA00022553"/>
    </source>
</evidence>
<evidence type="ECO:0000259" key="11">
    <source>
        <dbReference type="SMART" id="SM00387"/>
    </source>
</evidence>
<dbReference type="PANTHER" id="PTHR24421">
    <property type="entry name" value="NITRATE/NITRITE SENSOR PROTEIN NARX-RELATED"/>
    <property type="match status" value="1"/>
</dbReference>
<keyword evidence="13" id="KW-1185">Reference proteome</keyword>
<evidence type="ECO:0000256" key="5">
    <source>
        <dbReference type="ARBA" id="ARBA00022741"/>
    </source>
</evidence>
<feature type="domain" description="Histidine kinase/HSP90-like ATPase" evidence="11">
    <location>
        <begin position="342"/>
        <end position="432"/>
    </location>
</feature>
<evidence type="ECO:0000256" key="1">
    <source>
        <dbReference type="ARBA" id="ARBA00000085"/>
    </source>
</evidence>
<sequence length="432" mass="45099">MTGGAGTPTSTGTAVPADGLPVPRSRAARSRVARSWPRLRAGEVAFAIAGFPVALLGLAVVLLGTYAGALLALTVVGLPVIVGELRAARLTGRLHRGLLRSLLDIRIEAPAGIAASPTAVAWVRAGLADPAGWRAVGYLFVRFPLAVLGLLAAAGLPALGGLMIGMSVWLLTAQPAGRPPAWLTGLAVPAGLLVLLAVPWAVRGTTLLNVWAARQLLGPSRAQRELTDLRRARSTAIAEHTRSLRRIEQDLHDGTQAQLVAIAITLALVADSVDPRDERVRKLVGRAREQTDHTIAELRRLVHGIDPTALQDGLPAALRALGEDAALPVELSLRMPERAQPGIERVAYFCVVELLTNVVKHSGASEVRLDASAEGGLLRIAVTDDGRGGAEMGTGTGLAGLRERLASVDGTLTVDSPPGGPTRAEIRLPTSL</sequence>
<dbReference type="Pfam" id="PF07730">
    <property type="entry name" value="HisKA_3"/>
    <property type="match status" value="1"/>
</dbReference>
<dbReference type="EC" id="2.7.13.3" evidence="2"/>
<dbReference type="PANTHER" id="PTHR24421:SF10">
    <property type="entry name" value="NITRATE_NITRITE SENSOR PROTEIN NARQ"/>
    <property type="match status" value="1"/>
</dbReference>
<dbReference type="SMART" id="SM00387">
    <property type="entry name" value="HATPase_c"/>
    <property type="match status" value="1"/>
</dbReference>
<dbReference type="STRING" id="161355.PS9374_06138"/>
<dbReference type="SUPFAM" id="SSF55874">
    <property type="entry name" value="ATPase domain of HSP90 chaperone/DNA topoisomerase II/histidine kinase"/>
    <property type="match status" value="1"/>
</dbReference>
<dbReference type="GO" id="GO:0016020">
    <property type="term" value="C:membrane"/>
    <property type="evidence" value="ECO:0007669"/>
    <property type="project" value="InterPro"/>
</dbReference>
<dbReference type="InterPro" id="IPR025828">
    <property type="entry name" value="Put_sensor_dom"/>
</dbReference>
<dbReference type="InterPro" id="IPR036890">
    <property type="entry name" value="HATPase_C_sf"/>
</dbReference>
<keyword evidence="8" id="KW-0902">Two-component regulatory system</keyword>
<evidence type="ECO:0000256" key="8">
    <source>
        <dbReference type="ARBA" id="ARBA00023012"/>
    </source>
</evidence>
<dbReference type="EMBL" id="BDCX01000017">
    <property type="protein sequence ID" value="GAT70456.1"/>
    <property type="molecule type" value="Genomic_DNA"/>
</dbReference>
<protein>
    <recommendedName>
        <fullName evidence="2">histidine kinase</fullName>
        <ecNumber evidence="2">2.7.13.3</ecNumber>
    </recommendedName>
</protein>
<dbReference type="Proteomes" id="UP000077701">
    <property type="component" value="Unassembled WGS sequence"/>
</dbReference>
<dbReference type="Gene3D" id="1.20.5.1930">
    <property type="match status" value="1"/>
</dbReference>
<feature type="transmembrane region" description="Helical" evidence="10">
    <location>
        <begin position="183"/>
        <end position="202"/>
    </location>
</feature>
<comment type="catalytic activity">
    <reaction evidence="1">
        <text>ATP + protein L-histidine = ADP + protein N-phospho-L-histidine.</text>
        <dbReference type="EC" id="2.7.13.3"/>
    </reaction>
</comment>
<keyword evidence="7" id="KW-0067">ATP-binding</keyword>
<gene>
    <name evidence="12" type="ORF">PS9374_06138</name>
</gene>
<feature type="transmembrane region" description="Helical" evidence="10">
    <location>
        <begin position="69"/>
        <end position="88"/>
    </location>
</feature>
<dbReference type="Gene3D" id="3.30.565.10">
    <property type="entry name" value="Histidine kinase-like ATPase, C-terminal domain"/>
    <property type="match status" value="1"/>
</dbReference>
<keyword evidence="4" id="KW-0808">Transferase</keyword>
<dbReference type="GO" id="GO:0046983">
    <property type="term" value="F:protein dimerization activity"/>
    <property type="evidence" value="ECO:0007669"/>
    <property type="project" value="InterPro"/>
</dbReference>
<keyword evidence="6 12" id="KW-0418">Kinase</keyword>
<feature type="transmembrane region" description="Helical" evidence="10">
    <location>
        <begin position="147"/>
        <end position="171"/>
    </location>
</feature>
<comment type="caution">
    <text evidence="12">The sequence shown here is derived from an EMBL/GenBank/DDBJ whole genome shotgun (WGS) entry which is preliminary data.</text>
</comment>
<keyword evidence="10" id="KW-1133">Transmembrane helix</keyword>
<feature type="region of interest" description="Disordered" evidence="9">
    <location>
        <begin position="410"/>
        <end position="432"/>
    </location>
</feature>
<keyword evidence="10" id="KW-0812">Transmembrane</keyword>
<dbReference type="AlphaFoldDB" id="A0A161LRW0"/>
<evidence type="ECO:0000313" key="12">
    <source>
        <dbReference type="EMBL" id="GAT70456.1"/>
    </source>
</evidence>
<dbReference type="Pfam" id="PF13796">
    <property type="entry name" value="Sensor"/>
    <property type="match status" value="1"/>
</dbReference>
<dbReference type="CDD" id="cd16917">
    <property type="entry name" value="HATPase_UhpB-NarQ-NarX-like"/>
    <property type="match status" value="1"/>
</dbReference>
<reference evidence="13" key="2">
    <citation type="submission" date="2016-04" db="EMBL/GenBank/DDBJ databases">
        <title>Planomonospora sphaerica JCM9374 whole genome shotgun sequence.</title>
        <authorList>
            <person name="Suzuki T."/>
            <person name="Dohra H."/>
            <person name="Kodani S."/>
        </authorList>
    </citation>
    <scope>NUCLEOTIDE SEQUENCE [LARGE SCALE GENOMIC DNA]</scope>
    <source>
        <strain evidence="13">JCM 9374</strain>
    </source>
</reference>
<evidence type="ECO:0000256" key="10">
    <source>
        <dbReference type="SAM" id="Phobius"/>
    </source>
</evidence>
<accession>A0A161LRW0</accession>
<keyword evidence="3" id="KW-0597">Phosphoprotein</keyword>
<dbReference type="InterPro" id="IPR050482">
    <property type="entry name" value="Sensor_HK_TwoCompSys"/>
</dbReference>
<dbReference type="RefSeq" id="WP_197287239.1">
    <property type="nucleotide sequence ID" value="NZ_BDCX01000017.1"/>
</dbReference>
<keyword evidence="10" id="KW-0472">Membrane</keyword>
<dbReference type="GO" id="GO:0005524">
    <property type="term" value="F:ATP binding"/>
    <property type="evidence" value="ECO:0007669"/>
    <property type="project" value="UniProtKB-KW"/>
</dbReference>
<evidence type="ECO:0000313" key="13">
    <source>
        <dbReference type="Proteomes" id="UP000077701"/>
    </source>
</evidence>
<name>A0A161LRW0_9ACTN</name>
<evidence type="ECO:0000256" key="7">
    <source>
        <dbReference type="ARBA" id="ARBA00022840"/>
    </source>
</evidence>
<dbReference type="Pfam" id="PF02518">
    <property type="entry name" value="HATPase_c"/>
    <property type="match status" value="1"/>
</dbReference>
<feature type="region of interest" description="Disordered" evidence="9">
    <location>
        <begin position="1"/>
        <end position="22"/>
    </location>
</feature>
<proteinExistence type="predicted"/>
<evidence type="ECO:0000256" key="6">
    <source>
        <dbReference type="ARBA" id="ARBA00022777"/>
    </source>
</evidence>
<organism evidence="12 13">
    <name type="scientific">Planomonospora sphaerica</name>
    <dbReference type="NCBI Taxonomy" id="161355"/>
    <lineage>
        <taxon>Bacteria</taxon>
        <taxon>Bacillati</taxon>
        <taxon>Actinomycetota</taxon>
        <taxon>Actinomycetes</taxon>
        <taxon>Streptosporangiales</taxon>
        <taxon>Streptosporangiaceae</taxon>
        <taxon>Planomonospora</taxon>
    </lineage>
</organism>
<reference evidence="12 13" key="1">
    <citation type="journal article" date="2016" name="Genome Announc.">
        <title>Draft Genome Sequence of Planomonospora sphaerica JCM9374, a Rare Actinomycete.</title>
        <authorList>
            <person name="Dohra H."/>
            <person name="Suzuki T."/>
            <person name="Inoue Y."/>
            <person name="Kodani S."/>
        </authorList>
    </citation>
    <scope>NUCLEOTIDE SEQUENCE [LARGE SCALE GENOMIC DNA]</scope>
    <source>
        <strain evidence="12 13">JCM 9374</strain>
    </source>
</reference>
<evidence type="ECO:0000256" key="2">
    <source>
        <dbReference type="ARBA" id="ARBA00012438"/>
    </source>
</evidence>
<dbReference type="InterPro" id="IPR003594">
    <property type="entry name" value="HATPase_dom"/>
</dbReference>
<feature type="transmembrane region" description="Helical" evidence="10">
    <location>
        <begin position="44"/>
        <end position="63"/>
    </location>
</feature>
<evidence type="ECO:0000256" key="4">
    <source>
        <dbReference type="ARBA" id="ARBA00022679"/>
    </source>
</evidence>
<keyword evidence="5" id="KW-0547">Nucleotide-binding</keyword>
<evidence type="ECO:0000256" key="9">
    <source>
        <dbReference type="SAM" id="MobiDB-lite"/>
    </source>
</evidence>
<dbReference type="GO" id="GO:0000155">
    <property type="term" value="F:phosphorelay sensor kinase activity"/>
    <property type="evidence" value="ECO:0007669"/>
    <property type="project" value="InterPro"/>
</dbReference>
<dbReference type="InterPro" id="IPR011712">
    <property type="entry name" value="Sig_transdc_His_kin_sub3_dim/P"/>
</dbReference>